<proteinExistence type="predicted"/>
<dbReference type="Proteomes" id="UP000175989">
    <property type="component" value="Unassembled WGS sequence"/>
</dbReference>
<keyword evidence="1" id="KW-1133">Transmembrane helix</keyword>
<comment type="caution">
    <text evidence="3">The sequence shown here is derived from an EMBL/GenBank/DDBJ whole genome shotgun (WGS) entry which is preliminary data.</text>
</comment>
<dbReference type="GO" id="GO:0006508">
    <property type="term" value="P:proteolysis"/>
    <property type="evidence" value="ECO:0007669"/>
    <property type="project" value="UniProtKB-KW"/>
</dbReference>
<evidence type="ECO:0000256" key="1">
    <source>
        <dbReference type="SAM" id="Phobius"/>
    </source>
</evidence>
<keyword evidence="1" id="KW-0472">Membrane</keyword>
<dbReference type="NCBIfam" id="NF033192">
    <property type="entry name" value="JDVT-CAAX"/>
    <property type="match status" value="1"/>
</dbReference>
<dbReference type="GO" id="GO:0004175">
    <property type="term" value="F:endopeptidase activity"/>
    <property type="evidence" value="ECO:0007669"/>
    <property type="project" value="UniProtKB-ARBA"/>
</dbReference>
<feature type="transmembrane region" description="Helical" evidence="1">
    <location>
        <begin position="80"/>
        <end position="96"/>
    </location>
</feature>
<accession>A0A1E7X5Q4</accession>
<sequence length="121" mass="13364">MSLISSILPWTWDAACGAHLYAPSAWDWLRLLLLSPLLEELVIRAGLQEWLMRRRPGSVWPVLVSAGAFSLLHLGSGWHVALAVLGPGLVLAMLYARTRSWRWCVLAHSGMNAFAISVCSI</sequence>
<organism evidence="3 4">
    <name type="scientific">Duganella phyllosphaerae</name>
    <dbReference type="NCBI Taxonomy" id="762836"/>
    <lineage>
        <taxon>Bacteria</taxon>
        <taxon>Pseudomonadati</taxon>
        <taxon>Pseudomonadota</taxon>
        <taxon>Betaproteobacteria</taxon>
        <taxon>Burkholderiales</taxon>
        <taxon>Oxalobacteraceae</taxon>
        <taxon>Telluria group</taxon>
        <taxon>Duganella</taxon>
    </lineage>
</organism>
<evidence type="ECO:0000313" key="4">
    <source>
        <dbReference type="Proteomes" id="UP000175989"/>
    </source>
</evidence>
<dbReference type="PATRIC" id="fig|762836.4.peg.856"/>
<feature type="domain" description="CAAX prenyl protease 2/Lysostaphin resistance protein A-like" evidence="2">
    <location>
        <begin position="24"/>
        <end position="114"/>
    </location>
</feature>
<gene>
    <name evidence="3" type="ORF">DUPY_08110</name>
</gene>
<reference evidence="4" key="1">
    <citation type="journal article" date="2016" name="Front. Microbiol.">
        <title>Molecular Keys to the Janthinobacterium and Duganella spp. Interaction with the Plant Pathogen Fusarium graminearum.</title>
        <authorList>
            <person name="Haack F.S."/>
            <person name="Poehlein A."/>
            <person name="Kroger C."/>
            <person name="Voigt C.A."/>
            <person name="Piepenbring M."/>
            <person name="Bode H.B."/>
            <person name="Daniel R."/>
            <person name="Schafer W."/>
            <person name="Streit W.R."/>
        </authorList>
    </citation>
    <scope>NUCLEOTIDE SEQUENCE [LARGE SCALE GENOMIC DNA]</scope>
    <source>
        <strain evidence="4">T54</strain>
    </source>
</reference>
<name>A0A1E7X5Q4_9BURK</name>
<protein>
    <submittedName>
        <fullName evidence="3">CAAX amino terminal protease self-immunity</fullName>
    </submittedName>
</protein>
<dbReference type="OrthoDB" id="8781280at2"/>
<evidence type="ECO:0000313" key="3">
    <source>
        <dbReference type="EMBL" id="OFA08162.1"/>
    </source>
</evidence>
<dbReference type="EMBL" id="LROM01000050">
    <property type="protein sequence ID" value="OFA08162.1"/>
    <property type="molecule type" value="Genomic_DNA"/>
</dbReference>
<dbReference type="InterPro" id="IPR003675">
    <property type="entry name" value="Rce1/LyrA-like_dom"/>
</dbReference>
<dbReference type="GO" id="GO:0080120">
    <property type="term" value="P:CAAX-box protein maturation"/>
    <property type="evidence" value="ECO:0007669"/>
    <property type="project" value="UniProtKB-ARBA"/>
</dbReference>
<keyword evidence="1" id="KW-0812">Transmembrane</keyword>
<evidence type="ECO:0000259" key="2">
    <source>
        <dbReference type="Pfam" id="PF02517"/>
    </source>
</evidence>
<keyword evidence="3" id="KW-0378">Hydrolase</keyword>
<keyword evidence="3" id="KW-0645">Protease</keyword>
<dbReference type="AlphaFoldDB" id="A0A1E7X5Q4"/>
<dbReference type="RefSeq" id="WP_084640535.1">
    <property type="nucleotide sequence ID" value="NZ_LROM01000050.1"/>
</dbReference>
<dbReference type="Pfam" id="PF02517">
    <property type="entry name" value="Rce1-like"/>
    <property type="match status" value="1"/>
</dbReference>
<keyword evidence="4" id="KW-1185">Reference proteome</keyword>